<keyword evidence="3" id="KW-1133">Transmembrane helix</keyword>
<organism evidence="5 6">
    <name type="scientific">Cyclopterus lumpus</name>
    <name type="common">Lumpsucker</name>
    <dbReference type="NCBI Taxonomy" id="8103"/>
    <lineage>
        <taxon>Eukaryota</taxon>
        <taxon>Metazoa</taxon>
        <taxon>Chordata</taxon>
        <taxon>Craniata</taxon>
        <taxon>Vertebrata</taxon>
        <taxon>Euteleostomi</taxon>
        <taxon>Actinopterygii</taxon>
        <taxon>Neopterygii</taxon>
        <taxon>Teleostei</taxon>
        <taxon>Neoteleostei</taxon>
        <taxon>Acanthomorphata</taxon>
        <taxon>Eupercaria</taxon>
        <taxon>Perciformes</taxon>
        <taxon>Cottioidei</taxon>
        <taxon>Cottales</taxon>
        <taxon>Cyclopteridae</taxon>
        <taxon>Cyclopterus</taxon>
    </lineage>
</organism>
<dbReference type="SUPFAM" id="SSF56436">
    <property type="entry name" value="C-type lectin-like"/>
    <property type="match status" value="1"/>
</dbReference>
<keyword evidence="3" id="KW-0472">Membrane</keyword>
<reference evidence="5" key="2">
    <citation type="submission" date="2025-09" db="UniProtKB">
        <authorList>
            <consortium name="Ensembl"/>
        </authorList>
    </citation>
    <scope>IDENTIFICATION</scope>
</reference>
<dbReference type="GeneTree" id="ENSGT00940000166507"/>
<dbReference type="InterPro" id="IPR050828">
    <property type="entry name" value="C-type_lectin/matrix_domain"/>
</dbReference>
<comment type="subcellular location">
    <subcellularLocation>
        <location evidence="1">Cell membrane</location>
        <topology evidence="1">Single-pass type II membrane protein</topology>
    </subcellularLocation>
</comment>
<feature type="domain" description="C-type lectin" evidence="4">
    <location>
        <begin position="154"/>
        <end position="261"/>
    </location>
</feature>
<dbReference type="Gene3D" id="3.10.100.10">
    <property type="entry name" value="Mannose-Binding Protein A, subunit A"/>
    <property type="match status" value="1"/>
</dbReference>
<accession>A0A8C3AT63</accession>
<name>A0A8C3AT63_CYCLU</name>
<dbReference type="Ensembl" id="ENSCLMT00005047830.1">
    <property type="protein sequence ID" value="ENSCLMP00005046230.1"/>
    <property type="gene ID" value="ENSCLMG00005021292.1"/>
</dbReference>
<dbReference type="PANTHER" id="PTHR45710:SF28">
    <property type="entry name" value="C-TYPE LECTIN DOMAIN FAMILY 4 MEMBER C ISOFORM 1"/>
    <property type="match status" value="1"/>
</dbReference>
<feature type="region of interest" description="Disordered" evidence="2">
    <location>
        <begin position="1"/>
        <end position="44"/>
    </location>
</feature>
<evidence type="ECO:0000256" key="3">
    <source>
        <dbReference type="SAM" id="Phobius"/>
    </source>
</evidence>
<feature type="transmembrane region" description="Helical" evidence="3">
    <location>
        <begin position="75"/>
        <end position="96"/>
    </location>
</feature>
<proteinExistence type="predicted"/>
<dbReference type="GeneID" id="117745485"/>
<dbReference type="PROSITE" id="PS50041">
    <property type="entry name" value="C_TYPE_LECTIN_2"/>
    <property type="match status" value="1"/>
</dbReference>
<feature type="compositionally biased region" description="Basic and acidic residues" evidence="2">
    <location>
        <begin position="19"/>
        <end position="44"/>
    </location>
</feature>
<dbReference type="KEGG" id="clum:117745485"/>
<dbReference type="InterPro" id="IPR001304">
    <property type="entry name" value="C-type_lectin-like"/>
</dbReference>
<reference evidence="5" key="1">
    <citation type="submission" date="2025-08" db="UniProtKB">
        <authorList>
            <consortium name="Ensembl"/>
        </authorList>
    </citation>
    <scope>IDENTIFICATION</scope>
</reference>
<dbReference type="RefSeq" id="XP_034409754.1">
    <property type="nucleotide sequence ID" value="XM_034553863.1"/>
</dbReference>
<dbReference type="Proteomes" id="UP000694565">
    <property type="component" value="Unplaced"/>
</dbReference>
<dbReference type="Pfam" id="PF00059">
    <property type="entry name" value="Lectin_C"/>
    <property type="match status" value="1"/>
</dbReference>
<dbReference type="InterPro" id="IPR016186">
    <property type="entry name" value="C-type_lectin-like/link_sf"/>
</dbReference>
<keyword evidence="6" id="KW-1185">Reference proteome</keyword>
<evidence type="ECO:0000313" key="5">
    <source>
        <dbReference type="Ensembl" id="ENSCLMP00005046230.1"/>
    </source>
</evidence>
<dbReference type="GO" id="GO:0005886">
    <property type="term" value="C:plasma membrane"/>
    <property type="evidence" value="ECO:0007669"/>
    <property type="project" value="UniProtKB-SubCell"/>
</dbReference>
<gene>
    <name evidence="5" type="primary">si:dkey-26c10.5</name>
</gene>
<dbReference type="AlphaFoldDB" id="A0A8C3AT63"/>
<evidence type="ECO:0000256" key="2">
    <source>
        <dbReference type="SAM" id="MobiDB-lite"/>
    </source>
</evidence>
<dbReference type="SMART" id="SM00034">
    <property type="entry name" value="CLECT"/>
    <property type="match status" value="1"/>
</dbReference>
<evidence type="ECO:0000313" key="6">
    <source>
        <dbReference type="Proteomes" id="UP000694565"/>
    </source>
</evidence>
<evidence type="ECO:0000256" key="1">
    <source>
        <dbReference type="ARBA" id="ARBA00004401"/>
    </source>
</evidence>
<dbReference type="OrthoDB" id="10059571at2759"/>
<protein>
    <submittedName>
        <fullName evidence="5">Si:dkey-26c10.5</fullName>
    </submittedName>
</protein>
<feature type="compositionally biased region" description="Basic and acidic residues" evidence="2">
    <location>
        <begin position="1"/>
        <end position="11"/>
    </location>
</feature>
<keyword evidence="3" id="KW-0812">Transmembrane</keyword>
<dbReference type="PANTHER" id="PTHR45710">
    <property type="entry name" value="C-TYPE LECTIN DOMAIN-CONTAINING PROTEIN 180"/>
    <property type="match status" value="1"/>
</dbReference>
<dbReference type="InterPro" id="IPR016187">
    <property type="entry name" value="CTDL_fold"/>
</dbReference>
<evidence type="ECO:0000259" key="4">
    <source>
        <dbReference type="PROSITE" id="PS50041"/>
    </source>
</evidence>
<sequence>MEMQEIPKEGERSEEDDGAREPMLEVKTEEEAEPDHYTKLKRSSEDIYSEAVHGGTAVKTRSGKQTEGNTPPYRAACLFLTIICLVLLLLIIILSVKLQTGSTVCPERAESTAADSGGAPFAPKCSHEKCLALLPSPLPQRPGSWRCADGSLPFGRSCFYLSTFKLSWDESQRNCTASGGALPVVTSQKVQNFLIAKGQMIYWIGLRRKAAAWTWVDNTVLQESYWAEEPEEDCGILSTRNPPEKNWLTASCDSVTYFICQMTF</sequence>